<dbReference type="Proteomes" id="UP000020865">
    <property type="component" value="Unassembled WGS sequence"/>
</dbReference>
<dbReference type="AlphaFoldDB" id="A0A9P2XLM6"/>
<evidence type="ECO:0000313" key="1">
    <source>
        <dbReference type="EMBL" id="EXB64700.1"/>
    </source>
</evidence>
<gene>
    <name evidence="1" type="ORF">J545_0869</name>
</gene>
<accession>A0A9P2XLM6</accession>
<proteinExistence type="predicted"/>
<comment type="caution">
    <text evidence="1">The sequence shown here is derived from an EMBL/GenBank/DDBJ whole genome shotgun (WGS) entry which is preliminary data.</text>
</comment>
<name>A0A9P2XLM6_ACIBA</name>
<organism evidence="1 2">
    <name type="scientific">Acinetobacter baumannii 1462234</name>
    <dbReference type="NCBI Taxonomy" id="1310646"/>
    <lineage>
        <taxon>Bacteria</taxon>
        <taxon>Pseudomonadati</taxon>
        <taxon>Pseudomonadota</taxon>
        <taxon>Gammaproteobacteria</taxon>
        <taxon>Moraxellales</taxon>
        <taxon>Moraxellaceae</taxon>
        <taxon>Acinetobacter</taxon>
        <taxon>Acinetobacter calcoaceticus/baumannii complex</taxon>
    </lineage>
</organism>
<reference evidence="1 2" key="1">
    <citation type="submission" date="2014-02" db="EMBL/GenBank/DDBJ databases">
        <title>Comparative genomics and transcriptomics to identify genetic mechanisms underlying the emergence of carbapenem resistant Acinetobacter baumannii (CRAb).</title>
        <authorList>
            <person name="Harris A.D."/>
            <person name="Johnson K.J."/>
            <person name="George J."/>
            <person name="Shefchek K."/>
            <person name="Daugherty S.C."/>
            <person name="Parankush S."/>
            <person name="Sadzewicz L."/>
            <person name="Tallon L."/>
            <person name="Sengamalay N."/>
            <person name="Hazen T.H."/>
            <person name="Rasko D.A."/>
        </authorList>
    </citation>
    <scope>NUCLEOTIDE SEQUENCE [LARGE SCALE GENOMIC DNA]</scope>
    <source>
        <strain evidence="1 2">1462234</strain>
    </source>
</reference>
<feature type="non-terminal residue" evidence="1">
    <location>
        <position position="1"/>
    </location>
</feature>
<evidence type="ECO:0000313" key="2">
    <source>
        <dbReference type="Proteomes" id="UP000020865"/>
    </source>
</evidence>
<protein>
    <submittedName>
        <fullName evidence="1">TetR family transcriptional regulator domain protein</fullName>
    </submittedName>
</protein>
<sequence length="43" mass="4886">GTIIQLLSSDGAIEREKMLDYFLNSFVRNFSPCMFTHVDASKC</sequence>
<dbReference type="EMBL" id="JEWR01000007">
    <property type="protein sequence ID" value="EXB64700.1"/>
    <property type="molecule type" value="Genomic_DNA"/>
</dbReference>